<reference evidence="1" key="3">
    <citation type="journal article" date="2017" name="Nature">
        <title>Genome sequence of the progenitor of the wheat D genome Aegilops tauschii.</title>
        <authorList>
            <person name="Luo M.C."/>
            <person name="Gu Y.Q."/>
            <person name="Puiu D."/>
            <person name="Wang H."/>
            <person name="Twardziok S.O."/>
            <person name="Deal K.R."/>
            <person name="Huo N."/>
            <person name="Zhu T."/>
            <person name="Wang L."/>
            <person name="Wang Y."/>
            <person name="McGuire P.E."/>
            <person name="Liu S."/>
            <person name="Long H."/>
            <person name="Ramasamy R.K."/>
            <person name="Rodriguez J.C."/>
            <person name="Van S.L."/>
            <person name="Yuan L."/>
            <person name="Wang Z."/>
            <person name="Xia Z."/>
            <person name="Xiao L."/>
            <person name="Anderson O.D."/>
            <person name="Ouyang S."/>
            <person name="Liang Y."/>
            <person name="Zimin A.V."/>
            <person name="Pertea G."/>
            <person name="Qi P."/>
            <person name="Bennetzen J.L."/>
            <person name="Dai X."/>
            <person name="Dawson M.W."/>
            <person name="Muller H.G."/>
            <person name="Kugler K."/>
            <person name="Rivarola-Duarte L."/>
            <person name="Spannagl M."/>
            <person name="Mayer K.F.X."/>
            <person name="Lu F.H."/>
            <person name="Bevan M.W."/>
            <person name="Leroy P."/>
            <person name="Li P."/>
            <person name="You F.M."/>
            <person name="Sun Q."/>
            <person name="Liu Z."/>
            <person name="Lyons E."/>
            <person name="Wicker T."/>
            <person name="Salzberg S.L."/>
            <person name="Devos K.M."/>
            <person name="Dvorak J."/>
        </authorList>
    </citation>
    <scope>NUCLEOTIDE SEQUENCE [LARGE SCALE GENOMIC DNA]</scope>
    <source>
        <strain evidence="1">cv. AL8/78</strain>
    </source>
</reference>
<keyword evidence="2" id="KW-1185">Reference proteome</keyword>
<name>A0A453Q5T9_AEGTS</name>
<accession>A0A453Q5T9</accession>
<dbReference type="EnsemblPlants" id="AET6Gv20987400.1">
    <property type="protein sequence ID" value="AET6Gv20987400.1"/>
    <property type="gene ID" value="AET6Gv20987400"/>
</dbReference>
<proteinExistence type="predicted"/>
<evidence type="ECO:0000313" key="2">
    <source>
        <dbReference type="Proteomes" id="UP000015105"/>
    </source>
</evidence>
<reference evidence="1" key="5">
    <citation type="journal article" date="2021" name="G3 (Bethesda)">
        <title>Aegilops tauschii genome assembly Aet v5.0 features greater sequence contiguity and improved annotation.</title>
        <authorList>
            <person name="Wang L."/>
            <person name="Zhu T."/>
            <person name="Rodriguez J.C."/>
            <person name="Deal K.R."/>
            <person name="Dubcovsky J."/>
            <person name="McGuire P.E."/>
            <person name="Lux T."/>
            <person name="Spannagl M."/>
            <person name="Mayer K.F.X."/>
            <person name="Baldrich P."/>
            <person name="Meyers B.C."/>
            <person name="Huo N."/>
            <person name="Gu Y.Q."/>
            <person name="Zhou H."/>
            <person name="Devos K.M."/>
            <person name="Bennetzen J.L."/>
            <person name="Unver T."/>
            <person name="Budak H."/>
            <person name="Gulick P.J."/>
            <person name="Galiba G."/>
            <person name="Kalapos B."/>
            <person name="Nelson D.R."/>
            <person name="Li P."/>
            <person name="You F.M."/>
            <person name="Luo M.C."/>
            <person name="Dvorak J."/>
        </authorList>
    </citation>
    <scope>NUCLEOTIDE SEQUENCE [LARGE SCALE GENOMIC DNA]</scope>
    <source>
        <strain evidence="1">cv. AL8/78</strain>
    </source>
</reference>
<dbReference type="Gramene" id="AET6Gv20987400.1">
    <property type="protein sequence ID" value="AET6Gv20987400.1"/>
    <property type="gene ID" value="AET6Gv20987400"/>
</dbReference>
<reference evidence="2" key="2">
    <citation type="journal article" date="2017" name="Nat. Plants">
        <title>The Aegilops tauschii genome reveals multiple impacts of transposons.</title>
        <authorList>
            <person name="Zhao G."/>
            <person name="Zou C."/>
            <person name="Li K."/>
            <person name="Wang K."/>
            <person name="Li T."/>
            <person name="Gao L."/>
            <person name="Zhang X."/>
            <person name="Wang H."/>
            <person name="Yang Z."/>
            <person name="Liu X."/>
            <person name="Jiang W."/>
            <person name="Mao L."/>
            <person name="Kong X."/>
            <person name="Jiao Y."/>
            <person name="Jia J."/>
        </authorList>
    </citation>
    <scope>NUCLEOTIDE SEQUENCE [LARGE SCALE GENOMIC DNA]</scope>
    <source>
        <strain evidence="2">cv. AL8/78</strain>
    </source>
</reference>
<reference evidence="1" key="4">
    <citation type="submission" date="2019-03" db="UniProtKB">
        <authorList>
            <consortium name="EnsemblPlants"/>
        </authorList>
    </citation>
    <scope>IDENTIFICATION</scope>
</reference>
<reference evidence="2" key="1">
    <citation type="journal article" date="2014" name="Science">
        <title>Ancient hybridizations among the ancestral genomes of bread wheat.</title>
        <authorList>
            <consortium name="International Wheat Genome Sequencing Consortium,"/>
            <person name="Marcussen T."/>
            <person name="Sandve S.R."/>
            <person name="Heier L."/>
            <person name="Spannagl M."/>
            <person name="Pfeifer M."/>
            <person name="Jakobsen K.S."/>
            <person name="Wulff B.B."/>
            <person name="Steuernagel B."/>
            <person name="Mayer K.F."/>
            <person name="Olsen O.A."/>
        </authorList>
    </citation>
    <scope>NUCLEOTIDE SEQUENCE [LARGE SCALE GENOMIC DNA]</scope>
    <source>
        <strain evidence="2">cv. AL8/78</strain>
    </source>
</reference>
<dbReference type="Proteomes" id="UP000015105">
    <property type="component" value="Chromosome 6D"/>
</dbReference>
<organism evidence="1 2">
    <name type="scientific">Aegilops tauschii subsp. strangulata</name>
    <name type="common">Goatgrass</name>
    <dbReference type="NCBI Taxonomy" id="200361"/>
    <lineage>
        <taxon>Eukaryota</taxon>
        <taxon>Viridiplantae</taxon>
        <taxon>Streptophyta</taxon>
        <taxon>Embryophyta</taxon>
        <taxon>Tracheophyta</taxon>
        <taxon>Spermatophyta</taxon>
        <taxon>Magnoliopsida</taxon>
        <taxon>Liliopsida</taxon>
        <taxon>Poales</taxon>
        <taxon>Poaceae</taxon>
        <taxon>BOP clade</taxon>
        <taxon>Pooideae</taxon>
        <taxon>Triticodae</taxon>
        <taxon>Triticeae</taxon>
        <taxon>Triticinae</taxon>
        <taxon>Aegilops</taxon>
    </lineage>
</organism>
<dbReference type="AlphaFoldDB" id="A0A453Q5T9"/>
<sequence length="111" mass="12725">MDDYYHTITSTSGMPWAEQESACTGDRSLRGRCLYVDNSSVVSQLDLVMLSEFSNVPVSYEFLEHVVLAIACFQGFLLLRRQLLLLFQLILKQKGEQSLMKLWLLCKTNEV</sequence>
<evidence type="ECO:0000313" key="1">
    <source>
        <dbReference type="EnsemblPlants" id="AET6Gv20987400.1"/>
    </source>
</evidence>
<protein>
    <submittedName>
        <fullName evidence="1">Uncharacterized protein</fullName>
    </submittedName>
</protein>